<evidence type="ECO:0000313" key="14">
    <source>
        <dbReference type="EMBL" id="NEX89488.1"/>
    </source>
</evidence>
<dbReference type="NCBIfam" id="NF011740">
    <property type="entry name" value="PRK15193.1"/>
    <property type="match status" value="1"/>
</dbReference>
<evidence type="ECO:0000256" key="10">
    <source>
        <dbReference type="SAM" id="MobiDB-lite"/>
    </source>
</evidence>
<name>A0ABX0D057_9GAMM</name>
<dbReference type="SUPFAM" id="SSF141729">
    <property type="entry name" value="FimD N-terminal domain-like"/>
    <property type="match status" value="1"/>
</dbReference>
<comment type="subcellular location">
    <subcellularLocation>
        <location evidence="1">Cell outer membrane</location>
        <topology evidence="1">Multi-pass membrane protein</topology>
    </subcellularLocation>
</comment>
<evidence type="ECO:0000256" key="11">
    <source>
        <dbReference type="SAM" id="SignalP"/>
    </source>
</evidence>
<dbReference type="Gene3D" id="2.60.40.2070">
    <property type="match status" value="1"/>
</dbReference>
<dbReference type="Pfam" id="PF13954">
    <property type="entry name" value="PapC_N"/>
    <property type="match status" value="1"/>
</dbReference>
<dbReference type="InterPro" id="IPR000015">
    <property type="entry name" value="Fimb_usher"/>
</dbReference>
<dbReference type="PANTHER" id="PTHR30451">
    <property type="entry name" value="OUTER MEMBRANE USHER PROTEIN"/>
    <property type="match status" value="1"/>
</dbReference>
<feature type="domain" description="PapC N-terminal" evidence="13">
    <location>
        <begin position="28"/>
        <end position="177"/>
    </location>
</feature>
<evidence type="ECO:0000313" key="15">
    <source>
        <dbReference type="Proteomes" id="UP000472827"/>
    </source>
</evidence>
<keyword evidence="9" id="KW-0998">Cell outer membrane</keyword>
<evidence type="ECO:0000256" key="1">
    <source>
        <dbReference type="ARBA" id="ARBA00004571"/>
    </source>
</evidence>
<dbReference type="InterPro" id="IPR037224">
    <property type="entry name" value="PapC_N_sf"/>
</dbReference>
<dbReference type="Pfam" id="PF13953">
    <property type="entry name" value="PapC_C"/>
    <property type="match status" value="1"/>
</dbReference>
<feature type="domain" description="PapC-like C-terminal" evidence="12">
    <location>
        <begin position="775"/>
        <end position="838"/>
    </location>
</feature>
<keyword evidence="3" id="KW-0813">Transport</keyword>
<dbReference type="Pfam" id="PF00577">
    <property type="entry name" value="Usher"/>
    <property type="match status" value="1"/>
</dbReference>
<gene>
    <name evidence="14" type="ORF">G4923_12350</name>
</gene>
<dbReference type="Gene3D" id="3.10.20.410">
    <property type="match status" value="1"/>
</dbReference>
<evidence type="ECO:0000256" key="2">
    <source>
        <dbReference type="ARBA" id="ARBA00008064"/>
    </source>
</evidence>
<protein>
    <submittedName>
        <fullName evidence="14">Fimbrial biogenesis usher protein</fullName>
    </submittedName>
</protein>
<sequence>MQAMSYSKSLAVLLAGWGLLSDAQADVQFNPAFLSGDPSSVADLAAFEQNEQLPGTYRVDIFLNDQFVDTRDVVFAVSTSKKDGDGLRPVLSVDDLVAFGVDAQALSEGQPAVGEEMAGPVDIRALIPGADYVFYFERLRLDVSIPQAAMSRRVLGEVSEELWDEGINALMLNYMFSGSNSVGKEDIGDDSFVALNTGINMGAWRFRNYSTWNKGDESSELQSVSNHITRAIIPLKSELVIGDSSTLSDIFDSVGFRGVQLASDEQMYPSSLQGYAPTVHGIAKSNASVTIKQNGYVIYQTHVPPGPFLIEDLFATSANGDLDVEVKENDGSISHYVVPFASIPTLLREGRVKYDVTLGKYRSGSDMQEEPEFIQGSLAMGVQETVTLFGGTQLSSDYYSFAVGIGKNMGDFGAISAELSYANTVLPDESETQGQSFSLLYAKSLVDLGTDVQLLGAHYSTQGYYTFADSTYKSMSGDLDDGNNESDDSGHDDEPVSRYDLNYAKRGRLEGSISQQIGDAESVYLSARVQNYWETDEEDRYLQLGYSGVWKDITYSLAYSYNQSAFEPEEDKVISLNISLPVGRWLATSDDYASAYADYGVSYDADGRTTNRIGLSGTALENKNLNYSVQQGYTNQDVGSSGNAQIQYQGARGDIELGYNYSEDKQQVTYGGTGGVVVHAGGVTFSQPLGNTNILVAAPGAEGVEIENTIGTVTDTDGYAVIPYASSYRLNRVALDVNSLQDDVEVDEAVAMVVPTDGALVRATLETRKGIRALFALTFDGNPVPFGARVVSEQEGVSGIVSEEGVVYLAGLAPTGSLDIRWGAGQDQRCEADYLLPEPAKQAPITRLAIACHQNK</sequence>
<comment type="similarity">
    <text evidence="2">Belongs to the fimbrial export usher family.</text>
</comment>
<evidence type="ECO:0000256" key="4">
    <source>
        <dbReference type="ARBA" id="ARBA00022452"/>
    </source>
</evidence>
<proteinExistence type="inferred from homology"/>
<evidence type="ECO:0000256" key="6">
    <source>
        <dbReference type="ARBA" id="ARBA00022692"/>
    </source>
</evidence>
<dbReference type="InterPro" id="IPR025885">
    <property type="entry name" value="PapC_N"/>
</dbReference>
<dbReference type="Proteomes" id="UP000472827">
    <property type="component" value="Unassembled WGS sequence"/>
</dbReference>
<dbReference type="InterPro" id="IPR042186">
    <property type="entry name" value="FimD_plug_dom"/>
</dbReference>
<feature type="signal peptide" evidence="11">
    <location>
        <begin position="1"/>
        <end position="25"/>
    </location>
</feature>
<dbReference type="EMBL" id="JAAILA010000017">
    <property type="protein sequence ID" value="NEX89488.1"/>
    <property type="molecule type" value="Genomic_DNA"/>
</dbReference>
<organism evidence="14 15">
    <name type="scientific">Aeromonas rivipollensis</name>
    <dbReference type="NCBI Taxonomy" id="948519"/>
    <lineage>
        <taxon>Bacteria</taxon>
        <taxon>Pseudomonadati</taxon>
        <taxon>Pseudomonadota</taxon>
        <taxon>Gammaproteobacteria</taxon>
        <taxon>Aeromonadales</taxon>
        <taxon>Aeromonadaceae</taxon>
        <taxon>Aeromonas</taxon>
    </lineage>
</organism>
<feature type="region of interest" description="Disordered" evidence="10">
    <location>
        <begin position="478"/>
        <end position="497"/>
    </location>
</feature>
<evidence type="ECO:0000256" key="7">
    <source>
        <dbReference type="ARBA" id="ARBA00022729"/>
    </source>
</evidence>
<feature type="compositionally biased region" description="Basic and acidic residues" evidence="10">
    <location>
        <begin position="488"/>
        <end position="497"/>
    </location>
</feature>
<reference evidence="14 15" key="1">
    <citation type="submission" date="2020-02" db="EMBL/GenBank/DDBJ databases">
        <title>Genome sequencing of Aeromonas rivipollensis.</title>
        <authorList>
            <person name="Fono-Tamo Ubani E.K."/>
            <person name="Lekota K.E."/>
        </authorList>
    </citation>
    <scope>NUCLEOTIDE SEQUENCE [LARGE SCALE GENOMIC DNA]</scope>
    <source>
        <strain evidence="14 15">G78</strain>
    </source>
</reference>
<dbReference type="Gene3D" id="2.60.40.3110">
    <property type="match status" value="1"/>
</dbReference>
<keyword evidence="4" id="KW-1134">Transmembrane beta strand</keyword>
<feature type="compositionally biased region" description="Acidic residues" evidence="10">
    <location>
        <begin position="478"/>
        <end position="487"/>
    </location>
</feature>
<keyword evidence="6" id="KW-0812">Transmembrane</keyword>
<dbReference type="InterPro" id="IPR025949">
    <property type="entry name" value="PapC-like_C"/>
</dbReference>
<evidence type="ECO:0000256" key="5">
    <source>
        <dbReference type="ARBA" id="ARBA00022558"/>
    </source>
</evidence>
<accession>A0ABX0D057</accession>
<keyword evidence="5" id="KW-1029">Fimbrium biogenesis</keyword>
<evidence type="ECO:0000259" key="12">
    <source>
        <dbReference type="Pfam" id="PF13953"/>
    </source>
</evidence>
<evidence type="ECO:0000256" key="9">
    <source>
        <dbReference type="ARBA" id="ARBA00023237"/>
    </source>
</evidence>
<keyword evidence="7 11" id="KW-0732">Signal</keyword>
<dbReference type="Gene3D" id="2.60.40.2610">
    <property type="entry name" value="Outer membrane usher protein FimD, plug domain"/>
    <property type="match status" value="1"/>
</dbReference>
<evidence type="ECO:0000256" key="3">
    <source>
        <dbReference type="ARBA" id="ARBA00022448"/>
    </source>
</evidence>
<comment type="caution">
    <text evidence="14">The sequence shown here is derived from an EMBL/GenBank/DDBJ whole genome shotgun (WGS) entry which is preliminary data.</text>
</comment>
<keyword evidence="15" id="KW-1185">Reference proteome</keyword>
<dbReference type="PANTHER" id="PTHR30451:SF21">
    <property type="entry name" value="FIMBRIAL USHER DOMAIN-CONTAINING PROTEIN YDET-RELATED"/>
    <property type="match status" value="1"/>
</dbReference>
<evidence type="ECO:0000259" key="13">
    <source>
        <dbReference type="Pfam" id="PF13954"/>
    </source>
</evidence>
<dbReference type="InterPro" id="IPR043142">
    <property type="entry name" value="PapC-like_C_sf"/>
</dbReference>
<feature type="chain" id="PRO_5046442562" evidence="11">
    <location>
        <begin position="26"/>
        <end position="856"/>
    </location>
</feature>
<keyword evidence="8" id="KW-0472">Membrane</keyword>
<evidence type="ECO:0000256" key="8">
    <source>
        <dbReference type="ARBA" id="ARBA00023136"/>
    </source>
</evidence>